<dbReference type="AlphaFoldDB" id="A0A0R3TEL3"/>
<dbReference type="STRING" id="102285.A0A0R3TEL3"/>
<name>A0A0R3TEL3_RODNA</name>
<dbReference type="WBParaSite" id="HNAJ_0000550201-mRNA-1">
    <property type="protein sequence ID" value="HNAJ_0000550201-mRNA-1"/>
    <property type="gene ID" value="HNAJ_0000550201"/>
</dbReference>
<accession>A0A0R3TEL3</accession>
<reference evidence="3" key="1">
    <citation type="submission" date="2017-02" db="UniProtKB">
        <authorList>
            <consortium name="WormBaseParasite"/>
        </authorList>
    </citation>
    <scope>IDENTIFICATION</scope>
</reference>
<keyword evidence="2" id="KW-1185">Reference proteome</keyword>
<evidence type="ECO:0000313" key="2">
    <source>
        <dbReference type="Proteomes" id="UP000278807"/>
    </source>
</evidence>
<dbReference type="SUPFAM" id="SSF53067">
    <property type="entry name" value="Actin-like ATPase domain"/>
    <property type="match status" value="1"/>
</dbReference>
<organism evidence="3">
    <name type="scientific">Rodentolepis nana</name>
    <name type="common">Dwarf tapeworm</name>
    <name type="synonym">Hymenolepis nana</name>
    <dbReference type="NCBI Taxonomy" id="102285"/>
    <lineage>
        <taxon>Eukaryota</taxon>
        <taxon>Metazoa</taxon>
        <taxon>Spiralia</taxon>
        <taxon>Lophotrochozoa</taxon>
        <taxon>Platyhelminthes</taxon>
        <taxon>Cestoda</taxon>
        <taxon>Eucestoda</taxon>
        <taxon>Cyclophyllidea</taxon>
        <taxon>Hymenolepididae</taxon>
        <taxon>Rodentolepis</taxon>
    </lineage>
</organism>
<dbReference type="InterPro" id="IPR043129">
    <property type="entry name" value="ATPase_NBD"/>
</dbReference>
<gene>
    <name evidence="1" type="ORF">HNAJ_LOCUS5502</name>
</gene>
<reference evidence="1 2" key="2">
    <citation type="submission" date="2018-11" db="EMBL/GenBank/DDBJ databases">
        <authorList>
            <consortium name="Pathogen Informatics"/>
        </authorList>
    </citation>
    <scope>NUCLEOTIDE SEQUENCE [LARGE SCALE GENOMIC DNA]</scope>
</reference>
<sequence length="100" mass="10722">MRELLTPEVPIVIDPGSYRWRVGFANLEKPKSSYITETFMLDGEEQLVGHVIACCTPGDTSSHACTAGLGGATSSHACTPRLGGATVKTVTEQIRHPDHD</sequence>
<protein>
    <submittedName>
        <fullName evidence="3">Aconitase domain-containing protein</fullName>
    </submittedName>
</protein>
<evidence type="ECO:0000313" key="3">
    <source>
        <dbReference type="WBParaSite" id="HNAJ_0000550201-mRNA-1"/>
    </source>
</evidence>
<dbReference type="Proteomes" id="UP000278807">
    <property type="component" value="Unassembled WGS sequence"/>
</dbReference>
<dbReference type="EMBL" id="UZAE01004788">
    <property type="protein sequence ID" value="VDO01362.1"/>
    <property type="molecule type" value="Genomic_DNA"/>
</dbReference>
<evidence type="ECO:0000313" key="1">
    <source>
        <dbReference type="EMBL" id="VDO01362.1"/>
    </source>
</evidence>
<proteinExistence type="predicted"/>